<organism evidence="1 2">
    <name type="scientific">Phascolomyces articulosus</name>
    <dbReference type="NCBI Taxonomy" id="60185"/>
    <lineage>
        <taxon>Eukaryota</taxon>
        <taxon>Fungi</taxon>
        <taxon>Fungi incertae sedis</taxon>
        <taxon>Mucoromycota</taxon>
        <taxon>Mucoromycotina</taxon>
        <taxon>Mucoromycetes</taxon>
        <taxon>Mucorales</taxon>
        <taxon>Lichtheimiaceae</taxon>
        <taxon>Phascolomyces</taxon>
    </lineage>
</organism>
<comment type="caution">
    <text evidence="1">The sequence shown here is derived from an EMBL/GenBank/DDBJ whole genome shotgun (WGS) entry which is preliminary data.</text>
</comment>
<reference evidence="1" key="2">
    <citation type="submission" date="2023-02" db="EMBL/GenBank/DDBJ databases">
        <authorList>
            <consortium name="DOE Joint Genome Institute"/>
            <person name="Mondo S.J."/>
            <person name="Chang Y."/>
            <person name="Wang Y."/>
            <person name="Ahrendt S."/>
            <person name="Andreopoulos W."/>
            <person name="Barry K."/>
            <person name="Beard J."/>
            <person name="Benny G.L."/>
            <person name="Blankenship S."/>
            <person name="Bonito G."/>
            <person name="Cuomo C."/>
            <person name="Desiro A."/>
            <person name="Gervers K.A."/>
            <person name="Hundley H."/>
            <person name="Kuo A."/>
            <person name="LaButti K."/>
            <person name="Lang B.F."/>
            <person name="Lipzen A."/>
            <person name="O'Donnell K."/>
            <person name="Pangilinan J."/>
            <person name="Reynolds N."/>
            <person name="Sandor L."/>
            <person name="Smith M.W."/>
            <person name="Tsang A."/>
            <person name="Grigoriev I.V."/>
            <person name="Stajich J.E."/>
            <person name="Spatafora J.W."/>
        </authorList>
    </citation>
    <scope>NUCLEOTIDE SEQUENCE</scope>
    <source>
        <strain evidence="1">RSA 2281</strain>
    </source>
</reference>
<keyword evidence="2" id="KW-1185">Reference proteome</keyword>
<evidence type="ECO:0000313" key="1">
    <source>
        <dbReference type="EMBL" id="KAI9274798.1"/>
    </source>
</evidence>
<proteinExistence type="predicted"/>
<dbReference type="Proteomes" id="UP001209540">
    <property type="component" value="Unassembled WGS sequence"/>
</dbReference>
<accession>A0AAD5KLY8</accession>
<sequence length="102" mass="11734">MEFKSPMKVIDGSRADFVKLGNKLKDSIDKMIKDGYDNEDISVIGVWVEDLYETICRKIPLSIFYIPCSHRDYFNLLITVESTITLRKSGLSSIVKKQSKLR</sequence>
<protein>
    <submittedName>
        <fullName evidence="1">Uncharacterized protein</fullName>
    </submittedName>
</protein>
<reference evidence="1" key="1">
    <citation type="journal article" date="2022" name="IScience">
        <title>Evolution of zygomycete secretomes and the origins of terrestrial fungal ecologies.</title>
        <authorList>
            <person name="Chang Y."/>
            <person name="Wang Y."/>
            <person name="Mondo S."/>
            <person name="Ahrendt S."/>
            <person name="Andreopoulos W."/>
            <person name="Barry K."/>
            <person name="Beard J."/>
            <person name="Benny G.L."/>
            <person name="Blankenship S."/>
            <person name="Bonito G."/>
            <person name="Cuomo C."/>
            <person name="Desiro A."/>
            <person name="Gervers K.A."/>
            <person name="Hundley H."/>
            <person name="Kuo A."/>
            <person name="LaButti K."/>
            <person name="Lang B.F."/>
            <person name="Lipzen A."/>
            <person name="O'Donnell K."/>
            <person name="Pangilinan J."/>
            <person name="Reynolds N."/>
            <person name="Sandor L."/>
            <person name="Smith M.E."/>
            <person name="Tsang A."/>
            <person name="Grigoriev I.V."/>
            <person name="Stajich J.E."/>
            <person name="Spatafora J.W."/>
        </authorList>
    </citation>
    <scope>NUCLEOTIDE SEQUENCE</scope>
    <source>
        <strain evidence="1">RSA 2281</strain>
    </source>
</reference>
<evidence type="ECO:0000313" key="2">
    <source>
        <dbReference type="Proteomes" id="UP001209540"/>
    </source>
</evidence>
<dbReference type="AlphaFoldDB" id="A0AAD5KLY8"/>
<name>A0AAD5KLY8_9FUNG</name>
<gene>
    <name evidence="1" type="ORF">BDA99DRAFT_533406</name>
</gene>
<dbReference type="EMBL" id="JAIXMP010000004">
    <property type="protein sequence ID" value="KAI9274798.1"/>
    <property type="molecule type" value="Genomic_DNA"/>
</dbReference>